<proteinExistence type="predicted"/>
<evidence type="ECO:0000313" key="2">
    <source>
        <dbReference type="EMBL" id="MDU0343172.1"/>
    </source>
</evidence>
<dbReference type="RefSeq" id="WP_316020911.1">
    <property type="nucleotide sequence ID" value="NZ_JAWDID010000060.1"/>
</dbReference>
<feature type="region of interest" description="Disordered" evidence="1">
    <location>
        <begin position="1"/>
        <end position="76"/>
    </location>
</feature>
<feature type="compositionally biased region" description="Basic and acidic residues" evidence="1">
    <location>
        <begin position="37"/>
        <end position="46"/>
    </location>
</feature>
<organism evidence="2 3">
    <name type="scientific">Bosea rubneri</name>
    <dbReference type="NCBI Taxonomy" id="3075434"/>
    <lineage>
        <taxon>Bacteria</taxon>
        <taxon>Pseudomonadati</taxon>
        <taxon>Pseudomonadota</taxon>
        <taxon>Alphaproteobacteria</taxon>
        <taxon>Hyphomicrobiales</taxon>
        <taxon>Boseaceae</taxon>
        <taxon>Bosea</taxon>
    </lineage>
</organism>
<feature type="region of interest" description="Disordered" evidence="1">
    <location>
        <begin position="408"/>
        <end position="434"/>
    </location>
</feature>
<gene>
    <name evidence="2" type="ORF">RKE40_25035</name>
</gene>
<comment type="caution">
    <text evidence="2">The sequence shown here is derived from an EMBL/GenBank/DDBJ whole genome shotgun (WGS) entry which is preliminary data.</text>
</comment>
<dbReference type="Proteomes" id="UP001254257">
    <property type="component" value="Unassembled WGS sequence"/>
</dbReference>
<feature type="compositionally biased region" description="Basic and acidic residues" evidence="1">
    <location>
        <begin position="55"/>
        <end position="76"/>
    </location>
</feature>
<sequence length="541" mass="59245">MQGDMFGDVPDAPKEPEIGSSFRTAVQQLRDGALAAKQDREQREAAEAEAASDAAMREHQRREAERERAEEAERQAALDEADMARPADNVIPMRREREPKNDGRGDFFAIDHRLWPKVCGLGLNAAVAYLVLARGTGGDNRTTSWSVNAIEKRTNISRAAANKAVLTLQVAGLIDKGGKPRRPQYFIEPLSRAGADPNSDLTPDEAKMLSAFKGLKSDGLDALEEVPETAAKHAWMGLRKPRQVAMALAKRGLLEHVTGDWFKLTKKGGLGTEEGDWTWLPNILVEPMEGAASPIERVRQSQFLPALQLFIDMYHAHDLKGGRGVEWRDGLGLRDVFERHKVGENSIYVIWGFKPLHSRIWPSGTLAKPLRAYANESSSHMTVFWKALRILTNAGLVGDVPHLIESNDFADPDEAGDKATHTSSSGEVIHPLPHRRRWPGLSHPDEAAITAAAERASQAMVSVGQWTAAVEKGCSFVVPVKASIPDVALVGIYRLRHAPKTAATRDWGSSAEEWRGYVAHYDQLAAPKTAAGSAISRGDQG</sequence>
<evidence type="ECO:0000256" key="1">
    <source>
        <dbReference type="SAM" id="MobiDB-lite"/>
    </source>
</evidence>
<accession>A0ABU3SEI0</accession>
<reference evidence="2 3" key="1">
    <citation type="submission" date="2023-09" db="EMBL/GenBank/DDBJ databases">
        <title>Whole genome shotgun sequencing (WGS) of Bosea sp. ZW T0_25, isolated from stored onions (Allium cepa).</title>
        <authorList>
            <person name="Stoll D.A."/>
            <person name="Huch M."/>
        </authorList>
    </citation>
    <scope>NUCLEOTIDE SEQUENCE [LARGE SCALE GENOMIC DNA]</scope>
    <source>
        <strain evidence="2 3">ZW T0_25</strain>
    </source>
</reference>
<evidence type="ECO:0000313" key="3">
    <source>
        <dbReference type="Proteomes" id="UP001254257"/>
    </source>
</evidence>
<dbReference type="EMBL" id="JAWDID010000060">
    <property type="protein sequence ID" value="MDU0343172.1"/>
    <property type="molecule type" value="Genomic_DNA"/>
</dbReference>
<evidence type="ECO:0008006" key="4">
    <source>
        <dbReference type="Google" id="ProtNLM"/>
    </source>
</evidence>
<name>A0ABU3SEI0_9HYPH</name>
<keyword evidence="3" id="KW-1185">Reference proteome</keyword>
<protein>
    <recommendedName>
        <fullName evidence="4">Helix-turn-helix domain-containing protein</fullName>
    </recommendedName>
</protein>